<dbReference type="Proteomes" id="UP001604335">
    <property type="component" value="Unassembled WGS sequence"/>
</dbReference>
<accession>A0ABW7CAV1</accession>
<protein>
    <submittedName>
        <fullName evidence="1">Uncharacterized protein</fullName>
    </submittedName>
</protein>
<reference evidence="2" key="1">
    <citation type="journal article" date="2024" name="Algal Res.">
        <title>Biochemical, toxicological and genomic investigation of a high-biomass producing Limnothrix strain isolated from Italian shallow drinking water reservoir.</title>
        <authorList>
            <person name="Simonazzi M."/>
            <person name="Shishido T.K."/>
            <person name="Delbaje E."/>
            <person name="Wahlsten M."/>
            <person name="Fewer D.P."/>
            <person name="Sivonen K."/>
            <person name="Pezzolesi L."/>
            <person name="Pistocchi R."/>
        </authorList>
    </citation>
    <scope>NUCLEOTIDE SEQUENCE [LARGE SCALE GENOMIC DNA]</scope>
    <source>
        <strain evidence="2">LRLZ20PSL1</strain>
    </source>
</reference>
<organism evidence="1 2">
    <name type="scientific">Limnothrix redekei LRLZ20PSL1</name>
    <dbReference type="NCBI Taxonomy" id="3112953"/>
    <lineage>
        <taxon>Bacteria</taxon>
        <taxon>Bacillati</taxon>
        <taxon>Cyanobacteriota</taxon>
        <taxon>Cyanophyceae</taxon>
        <taxon>Pseudanabaenales</taxon>
        <taxon>Pseudanabaenaceae</taxon>
        <taxon>Limnothrix</taxon>
    </lineage>
</organism>
<dbReference type="EMBL" id="JAZAQF010000030">
    <property type="protein sequence ID" value="MFG3817254.1"/>
    <property type="molecule type" value="Genomic_DNA"/>
</dbReference>
<dbReference type="RefSeq" id="WP_190354167.1">
    <property type="nucleotide sequence ID" value="NZ_JAZAQF010000030.1"/>
</dbReference>
<sequence length="162" mass="18723">MSPIRHRRPISLSLLSLDLPTAASIETSATIYENERDRFHILLAEPAVKAIEPVLMPGYAANAEPQGDRSLWLELSPQRAVLTMQSASGFHYRHLWERGVYGISRYWLQEATDQGYEQIRLRNFTRSLTLSGRPVPDWVRLEYELWAQNLPLGRYVLNLEVF</sequence>
<comment type="caution">
    <text evidence="1">The sequence shown here is derived from an EMBL/GenBank/DDBJ whole genome shotgun (WGS) entry which is preliminary data.</text>
</comment>
<proteinExistence type="predicted"/>
<name>A0ABW7CAV1_9CYAN</name>
<evidence type="ECO:0000313" key="2">
    <source>
        <dbReference type="Proteomes" id="UP001604335"/>
    </source>
</evidence>
<keyword evidence="2" id="KW-1185">Reference proteome</keyword>
<evidence type="ECO:0000313" key="1">
    <source>
        <dbReference type="EMBL" id="MFG3817254.1"/>
    </source>
</evidence>
<gene>
    <name evidence="1" type="ORF">VPK24_06355</name>
</gene>